<name>A0ABQ1L3P9_9RHOB</name>
<sequence length="443" mass="49842">MSTDWPSVALRDLCSIARGGSPRPIKNFITDDPDGINWIKIGDTQKGGRYIDSTAEKIKPEGIARSRFVEEGSFLLSNSMSFGRPYILRTSGCIHDGWLVLEPDYARVDQNFLYYVLGSRTVFDQFDRLAAGSTVRNLNIDLVKGVEIPLPPLEEQQRIVAVLDEVFEGLARARAHAEANLQNARELFESAVNSTVLGDRHRMPHDVQDDGVRDLKDEQRKRTNDRKFRGPRFIASKGEPKLPDGWIWASPEQLCTHIVDCLHATPKWATSGEVCLRTTNFRVGELDLTETRYVSPETYAQRISRLEPKPGDVLYSREGGILGIACIHPEGLKACLGQRMMQFRLRQNLMLPEFFCAVLNSALVLGEVRHFTGGAAAPHLNIGDIRQFPIPVPPLQEQAEMVEIIEAQTDGRRRLQSAYETKIQYLDDLRQSLLQKAFAGELT</sequence>
<evidence type="ECO:0000256" key="1">
    <source>
        <dbReference type="ARBA" id="ARBA00010923"/>
    </source>
</evidence>
<comment type="caution">
    <text evidence="5">The sequence shown here is derived from an EMBL/GenBank/DDBJ whole genome shotgun (WGS) entry which is preliminary data.</text>
</comment>
<dbReference type="SUPFAM" id="SSF116734">
    <property type="entry name" value="DNA methylase specificity domain"/>
    <property type="match status" value="2"/>
</dbReference>
<proteinExistence type="inferred from homology"/>
<gene>
    <name evidence="5" type="primary">hsdS</name>
    <name evidence="5" type="ORF">GCM10011363_36400</name>
</gene>
<dbReference type="Gene3D" id="3.90.220.20">
    <property type="entry name" value="DNA methylase specificity domains"/>
    <property type="match status" value="2"/>
</dbReference>
<evidence type="ECO:0000313" key="6">
    <source>
        <dbReference type="Proteomes" id="UP000645462"/>
    </source>
</evidence>
<dbReference type="InterPro" id="IPR051212">
    <property type="entry name" value="Type-I_RE_S_subunit"/>
</dbReference>
<reference evidence="6" key="1">
    <citation type="journal article" date="2019" name="Int. J. Syst. Evol. Microbiol.">
        <title>The Global Catalogue of Microorganisms (GCM) 10K type strain sequencing project: providing services to taxonomists for standard genome sequencing and annotation.</title>
        <authorList>
            <consortium name="The Broad Institute Genomics Platform"/>
            <consortium name="The Broad Institute Genome Sequencing Center for Infectious Disease"/>
            <person name="Wu L."/>
            <person name="Ma J."/>
        </authorList>
    </citation>
    <scope>NUCLEOTIDE SEQUENCE [LARGE SCALE GENOMIC DNA]</scope>
    <source>
        <strain evidence="6">CGMCC 1.12478</strain>
    </source>
</reference>
<accession>A0ABQ1L3P9</accession>
<evidence type="ECO:0000256" key="2">
    <source>
        <dbReference type="ARBA" id="ARBA00022747"/>
    </source>
</evidence>
<comment type="similarity">
    <text evidence="1">Belongs to the type-I restriction system S methylase family.</text>
</comment>
<evidence type="ECO:0000313" key="5">
    <source>
        <dbReference type="EMBL" id="GGC16657.1"/>
    </source>
</evidence>
<dbReference type="Pfam" id="PF01420">
    <property type="entry name" value="Methylase_S"/>
    <property type="match status" value="2"/>
</dbReference>
<dbReference type="InterPro" id="IPR000055">
    <property type="entry name" value="Restrct_endonuc_typeI_TRD"/>
</dbReference>
<dbReference type="RefSeq" id="WP_188483514.1">
    <property type="nucleotide sequence ID" value="NZ_BMFC01000012.1"/>
</dbReference>
<dbReference type="PANTHER" id="PTHR43140">
    <property type="entry name" value="TYPE-1 RESTRICTION ENZYME ECOKI SPECIFICITY PROTEIN"/>
    <property type="match status" value="1"/>
</dbReference>
<keyword evidence="5" id="KW-0540">Nuclease</keyword>
<protein>
    <submittedName>
        <fullName evidence="5">Type I restriction endonuclease subunit S</fullName>
    </submittedName>
</protein>
<feature type="domain" description="Type I restriction modification DNA specificity" evidence="4">
    <location>
        <begin position="310"/>
        <end position="408"/>
    </location>
</feature>
<feature type="domain" description="Type I restriction modification DNA specificity" evidence="4">
    <location>
        <begin position="4"/>
        <end position="168"/>
    </location>
</feature>
<dbReference type="EMBL" id="BMFC01000012">
    <property type="protein sequence ID" value="GGC16657.1"/>
    <property type="molecule type" value="Genomic_DNA"/>
</dbReference>
<keyword evidence="2" id="KW-0680">Restriction system</keyword>
<keyword evidence="5" id="KW-0378">Hydrolase</keyword>
<dbReference type="CDD" id="cd17283">
    <property type="entry name" value="RMtype1_S_Hpy180ORF7835P_TRD2-CR2_like"/>
    <property type="match status" value="1"/>
</dbReference>
<dbReference type="GO" id="GO:0004519">
    <property type="term" value="F:endonuclease activity"/>
    <property type="evidence" value="ECO:0007669"/>
    <property type="project" value="UniProtKB-KW"/>
</dbReference>
<keyword evidence="3" id="KW-0238">DNA-binding</keyword>
<dbReference type="PANTHER" id="PTHR43140:SF1">
    <property type="entry name" value="TYPE I RESTRICTION ENZYME ECOKI SPECIFICITY SUBUNIT"/>
    <property type="match status" value="1"/>
</dbReference>
<evidence type="ECO:0000256" key="3">
    <source>
        <dbReference type="ARBA" id="ARBA00023125"/>
    </source>
</evidence>
<keyword evidence="5" id="KW-0255">Endonuclease</keyword>
<dbReference type="Proteomes" id="UP000645462">
    <property type="component" value="Unassembled WGS sequence"/>
</dbReference>
<keyword evidence="6" id="KW-1185">Reference proteome</keyword>
<evidence type="ECO:0000259" key="4">
    <source>
        <dbReference type="Pfam" id="PF01420"/>
    </source>
</evidence>
<dbReference type="InterPro" id="IPR044946">
    <property type="entry name" value="Restrct_endonuc_typeI_TRD_sf"/>
</dbReference>
<organism evidence="5 6">
    <name type="scientific">Marivita lacus</name>
    <dbReference type="NCBI Taxonomy" id="1323742"/>
    <lineage>
        <taxon>Bacteria</taxon>
        <taxon>Pseudomonadati</taxon>
        <taxon>Pseudomonadota</taxon>
        <taxon>Alphaproteobacteria</taxon>
        <taxon>Rhodobacterales</taxon>
        <taxon>Roseobacteraceae</taxon>
        <taxon>Marivita</taxon>
    </lineage>
</organism>
<dbReference type="CDD" id="cd17246">
    <property type="entry name" value="RMtype1_S_SonII-TRD2-CR2_like"/>
    <property type="match status" value="1"/>
</dbReference>